<proteinExistence type="predicted"/>
<accession>A0AAV2VZG8</accession>
<organism evidence="1 2">
    <name type="scientific">Vibrio nigripulchritudo SOn1</name>
    <dbReference type="NCBI Taxonomy" id="1238450"/>
    <lineage>
        <taxon>Bacteria</taxon>
        <taxon>Pseudomonadati</taxon>
        <taxon>Pseudomonadota</taxon>
        <taxon>Gammaproteobacteria</taxon>
        <taxon>Vibrionales</taxon>
        <taxon>Vibrionaceae</taxon>
        <taxon>Vibrio</taxon>
    </lineage>
</organism>
<name>A0AAV2VZG8_9VIBR</name>
<evidence type="ECO:0000313" key="1">
    <source>
        <dbReference type="EMBL" id="CCO50170.1"/>
    </source>
</evidence>
<dbReference type="Proteomes" id="UP000018211">
    <property type="component" value="Unassembled WGS sequence"/>
</dbReference>
<dbReference type="AlphaFoldDB" id="A0AAV2VZG8"/>
<gene>
    <name evidence="1" type="ORF">VIBNISOn1_p0005</name>
</gene>
<evidence type="ECO:0000313" key="2">
    <source>
        <dbReference type="Proteomes" id="UP000018211"/>
    </source>
</evidence>
<comment type="caution">
    <text evidence="1">The sequence shown here is derived from an EMBL/GenBank/DDBJ whole genome shotgun (WGS) entry which is preliminary data.</text>
</comment>
<reference evidence="1 2" key="1">
    <citation type="journal article" date="2013" name="ISME J.">
        <title>Comparative genomics of pathogenic lineages of Vibrio nigripulchritudo identifies virulence-associated traits.</title>
        <authorList>
            <person name="Goudenege D."/>
            <person name="Labreuche Y."/>
            <person name="Krin E."/>
            <person name="Ansquer D."/>
            <person name="Mangenot S."/>
            <person name="Calteau A."/>
            <person name="Medigue C."/>
            <person name="Mazel D."/>
            <person name="Polz M.F."/>
            <person name="Le Roux F."/>
        </authorList>
    </citation>
    <scope>NUCLEOTIDE SEQUENCE [LARGE SCALE GENOMIC DNA]</scope>
    <source>
        <strain evidence="1 2">SOn1</strain>
    </source>
</reference>
<protein>
    <submittedName>
        <fullName evidence="1">Uncharacterized protein</fullName>
    </submittedName>
</protein>
<sequence>MALFIDKLCFPMSTLRLSTYYDEAQRMSLITPIRLGKHLLKCVPAQQCRQPVRLVYF</sequence>
<dbReference type="EMBL" id="CAOF01000197">
    <property type="protein sequence ID" value="CCO50170.1"/>
    <property type="molecule type" value="Genomic_DNA"/>
</dbReference>